<dbReference type="RefSeq" id="WP_111882081.1">
    <property type="nucleotide sequence ID" value="NZ_CBCSGC010000083.1"/>
</dbReference>
<accession>A0A328YL29</accession>
<evidence type="ECO:0000256" key="8">
    <source>
        <dbReference type="ARBA" id="ARBA00023102"/>
    </source>
</evidence>
<evidence type="ECO:0000256" key="1">
    <source>
        <dbReference type="ARBA" id="ARBA00005011"/>
    </source>
</evidence>
<keyword evidence="5" id="KW-0028">Amino-acid biosynthesis</keyword>
<dbReference type="PANTHER" id="PTHR43643:SF6">
    <property type="entry name" value="HISTIDINOL-PHOSPHATE AMINOTRANSFERASE"/>
    <property type="match status" value="1"/>
</dbReference>
<comment type="caution">
    <text evidence="11">The sequence shown here is derived from an EMBL/GenBank/DDBJ whole genome shotgun (WGS) entry which is preliminary data.</text>
</comment>
<evidence type="ECO:0000259" key="10">
    <source>
        <dbReference type="Pfam" id="PF00155"/>
    </source>
</evidence>
<proteinExistence type="inferred from homology"/>
<dbReference type="Proteomes" id="UP000248856">
    <property type="component" value="Unassembled WGS sequence"/>
</dbReference>
<comment type="pathway">
    <text evidence="1">Amino-acid biosynthesis; L-histidine biosynthesis; L-histidine from 5-phospho-alpha-D-ribose 1-diphosphate: step 7/9.</text>
</comment>
<dbReference type="AlphaFoldDB" id="A0A328YL29"/>
<dbReference type="GO" id="GO:0030170">
    <property type="term" value="F:pyridoxal phosphate binding"/>
    <property type="evidence" value="ECO:0007669"/>
    <property type="project" value="InterPro"/>
</dbReference>
<dbReference type="SUPFAM" id="SSF53383">
    <property type="entry name" value="PLP-dependent transferases"/>
    <property type="match status" value="1"/>
</dbReference>
<protein>
    <recommendedName>
        <fullName evidence="3">histidinol-phosphate transaminase</fullName>
        <ecNumber evidence="3">2.6.1.9</ecNumber>
    </recommendedName>
</protein>
<keyword evidence="6 11" id="KW-0808">Transferase</keyword>
<dbReference type="InterPro" id="IPR004839">
    <property type="entry name" value="Aminotransferase_I/II_large"/>
</dbReference>
<dbReference type="Gene3D" id="3.90.1150.10">
    <property type="entry name" value="Aspartate Aminotransferase, domain 1"/>
    <property type="match status" value="1"/>
</dbReference>
<comment type="similarity">
    <text evidence="2">Belongs to the class-II pyridoxal-phosphate-dependent aminotransferase family. Histidinol-phosphate aminotransferase subfamily.</text>
</comment>
<comment type="catalytic activity">
    <reaction evidence="9">
        <text>L-histidinol phosphate + 2-oxoglutarate = 3-(imidazol-4-yl)-2-oxopropyl phosphate + L-glutamate</text>
        <dbReference type="Rhea" id="RHEA:23744"/>
        <dbReference type="ChEBI" id="CHEBI:16810"/>
        <dbReference type="ChEBI" id="CHEBI:29985"/>
        <dbReference type="ChEBI" id="CHEBI:57766"/>
        <dbReference type="ChEBI" id="CHEBI:57980"/>
        <dbReference type="EC" id="2.6.1.9"/>
    </reaction>
</comment>
<evidence type="ECO:0000256" key="5">
    <source>
        <dbReference type="ARBA" id="ARBA00022605"/>
    </source>
</evidence>
<name>A0A328YL29_9BURK</name>
<dbReference type="InterPro" id="IPR015421">
    <property type="entry name" value="PyrdxlP-dep_Trfase_major"/>
</dbReference>
<reference evidence="11 12" key="1">
    <citation type="submission" date="2018-06" db="EMBL/GenBank/DDBJ databases">
        <title>Genomic Encyclopedia of Archaeal and Bacterial Type Strains, Phase II (KMG-II): from individual species to whole genera.</title>
        <authorList>
            <person name="Goeker M."/>
        </authorList>
    </citation>
    <scope>NUCLEOTIDE SEQUENCE [LARGE SCALE GENOMIC DNA]</scope>
    <source>
        <strain evidence="11 12">CFPB 3232</strain>
    </source>
</reference>
<organism evidence="11 12">
    <name type="scientific">Paracidovorax anthurii</name>
    <dbReference type="NCBI Taxonomy" id="78229"/>
    <lineage>
        <taxon>Bacteria</taxon>
        <taxon>Pseudomonadati</taxon>
        <taxon>Pseudomonadota</taxon>
        <taxon>Betaproteobacteria</taxon>
        <taxon>Burkholderiales</taxon>
        <taxon>Comamonadaceae</taxon>
        <taxon>Paracidovorax</taxon>
    </lineage>
</organism>
<evidence type="ECO:0000256" key="9">
    <source>
        <dbReference type="ARBA" id="ARBA00047481"/>
    </source>
</evidence>
<evidence type="ECO:0000256" key="6">
    <source>
        <dbReference type="ARBA" id="ARBA00022679"/>
    </source>
</evidence>
<dbReference type="InterPro" id="IPR015422">
    <property type="entry name" value="PyrdxlP-dep_Trfase_small"/>
</dbReference>
<sequence>MARPFDLPDLPNLPAGAAPALPPVHGGPDARGVPAHDFSTNANACGPCPEALAAVQRADAARYPDPAYTVLREALAAWHGVAPERIVPAASASEFIHRATAWAARRGAAGVVVPAHGYGDYARAAAAWGLPVARGDGTPPPGAMPLLHWACEPSSPLGTADAAVAAWREEGEGEGGAAGPAHGPRIIDCAYAPLRLEPAAGPGAALPASAWQLWSPNKALGLTGVRAAYAIAPAHVPQGDLAALQALAPSWPIGAHGVAMLAAWVEPATQRWLAATLPTLRAWKAAQQALCADMGWAVRPGSAANYFVARPPVADLPLLLAALREEGVKLRDCASFGLPGWVRLGVLGPQGRAALAQAWARRGPGAAQFRTPPSRSPAG</sequence>
<dbReference type="InterPro" id="IPR015424">
    <property type="entry name" value="PyrdxlP-dep_Trfase"/>
</dbReference>
<feature type="domain" description="Aminotransferase class I/classII large" evidence="10">
    <location>
        <begin position="218"/>
        <end position="346"/>
    </location>
</feature>
<gene>
    <name evidence="11" type="ORF">AX018_106923</name>
</gene>
<dbReference type="Gene3D" id="3.40.640.10">
    <property type="entry name" value="Type I PLP-dependent aspartate aminotransferase-like (Major domain)"/>
    <property type="match status" value="1"/>
</dbReference>
<feature type="domain" description="Aminotransferase class I/classII large" evidence="10">
    <location>
        <begin position="37"/>
        <end position="134"/>
    </location>
</feature>
<keyword evidence="12" id="KW-1185">Reference proteome</keyword>
<keyword evidence="8" id="KW-0368">Histidine biosynthesis</keyword>
<dbReference type="GO" id="GO:0000105">
    <property type="term" value="P:L-histidine biosynthetic process"/>
    <property type="evidence" value="ECO:0007669"/>
    <property type="project" value="UniProtKB-KW"/>
</dbReference>
<keyword evidence="4 11" id="KW-0032">Aminotransferase</keyword>
<keyword evidence="7" id="KW-0663">Pyridoxal phosphate</keyword>
<dbReference type="PANTHER" id="PTHR43643">
    <property type="entry name" value="HISTIDINOL-PHOSPHATE AMINOTRANSFERASE 2"/>
    <property type="match status" value="1"/>
</dbReference>
<dbReference type="EC" id="2.6.1.9" evidence="3"/>
<evidence type="ECO:0000313" key="11">
    <source>
        <dbReference type="EMBL" id="RAR74004.1"/>
    </source>
</evidence>
<dbReference type="Pfam" id="PF00155">
    <property type="entry name" value="Aminotran_1_2"/>
    <property type="match status" value="2"/>
</dbReference>
<evidence type="ECO:0000256" key="7">
    <source>
        <dbReference type="ARBA" id="ARBA00022898"/>
    </source>
</evidence>
<dbReference type="GO" id="GO:0004400">
    <property type="term" value="F:histidinol-phosphate transaminase activity"/>
    <property type="evidence" value="ECO:0007669"/>
    <property type="project" value="UniProtKB-EC"/>
</dbReference>
<dbReference type="EMBL" id="QLTA01000069">
    <property type="protein sequence ID" value="RAR74004.1"/>
    <property type="molecule type" value="Genomic_DNA"/>
</dbReference>
<evidence type="ECO:0000256" key="3">
    <source>
        <dbReference type="ARBA" id="ARBA00012748"/>
    </source>
</evidence>
<evidence type="ECO:0000256" key="2">
    <source>
        <dbReference type="ARBA" id="ARBA00007970"/>
    </source>
</evidence>
<dbReference type="OrthoDB" id="9813612at2"/>
<dbReference type="InterPro" id="IPR050106">
    <property type="entry name" value="HistidinolP_aminotransfase"/>
</dbReference>
<evidence type="ECO:0000256" key="4">
    <source>
        <dbReference type="ARBA" id="ARBA00022576"/>
    </source>
</evidence>
<evidence type="ECO:0000313" key="12">
    <source>
        <dbReference type="Proteomes" id="UP000248856"/>
    </source>
</evidence>